<reference evidence="3" key="1">
    <citation type="submission" date="2008-07" db="EMBL/GenBank/DDBJ databases">
        <title>Annotation of Ajellomyces capsulatus strain H88.</title>
        <authorList>
            <person name="Champion M."/>
            <person name="Cuomo C."/>
            <person name="Ma L.-J."/>
            <person name="Henn M.R."/>
            <person name="Sil A."/>
            <person name="Goldman B."/>
            <person name="Young S.K."/>
            <person name="Kodira C.D."/>
            <person name="Zeng Q."/>
            <person name="Koehrsen M."/>
            <person name="Alvarado L."/>
            <person name="Berlin A."/>
            <person name="Borenstein D."/>
            <person name="Chen Z."/>
            <person name="Engels R."/>
            <person name="Freedman E."/>
            <person name="Gellesch M."/>
            <person name="Goldberg J."/>
            <person name="Griggs A."/>
            <person name="Gujja S."/>
            <person name="Heiman D."/>
            <person name="Hepburn T."/>
            <person name="Howarth C."/>
            <person name="Jen D."/>
            <person name="Larson L."/>
            <person name="Lewis B."/>
            <person name="Mehta T."/>
            <person name="Park D."/>
            <person name="Pearson M."/>
            <person name="Roberts A."/>
            <person name="Saif S."/>
            <person name="Shea T."/>
            <person name="Shenoy N."/>
            <person name="Sisk P."/>
            <person name="Stolte C."/>
            <person name="Sykes S."/>
            <person name="Walk T."/>
            <person name="White J."/>
            <person name="Yandava C."/>
            <person name="Klein B."/>
            <person name="McEwen J.G."/>
            <person name="Puccia R."/>
            <person name="Goldman G.H."/>
            <person name="Felipe M.S."/>
            <person name="Nino-Vega G."/>
            <person name="San-Blas G."/>
            <person name="Taylor J."/>
            <person name="Mendoza L."/>
            <person name="Galagan J."/>
            <person name="Nusbaum C."/>
            <person name="Birren B."/>
        </authorList>
    </citation>
    <scope>NUCLEOTIDE SEQUENCE [LARGE SCALE GENOMIC DNA]</scope>
    <source>
        <strain evidence="3">H88</strain>
    </source>
</reference>
<feature type="region of interest" description="Disordered" evidence="1">
    <location>
        <begin position="27"/>
        <end position="46"/>
    </location>
</feature>
<dbReference type="VEuPathDB" id="FungiDB:I7I53_08079"/>
<evidence type="ECO:0000313" key="3">
    <source>
        <dbReference type="Proteomes" id="UP000008142"/>
    </source>
</evidence>
<organism evidence="3">
    <name type="scientific">Ajellomyces capsulatus (strain H88)</name>
    <name type="common">Darling's disease fungus</name>
    <name type="synonym">Histoplasma capsulatum</name>
    <dbReference type="NCBI Taxonomy" id="544711"/>
    <lineage>
        <taxon>Eukaryota</taxon>
        <taxon>Fungi</taxon>
        <taxon>Dikarya</taxon>
        <taxon>Ascomycota</taxon>
        <taxon>Pezizomycotina</taxon>
        <taxon>Eurotiomycetes</taxon>
        <taxon>Eurotiomycetidae</taxon>
        <taxon>Onygenales</taxon>
        <taxon>Ajellomycetaceae</taxon>
        <taxon>Histoplasma</taxon>
    </lineage>
</organism>
<dbReference type="Proteomes" id="UP000008142">
    <property type="component" value="Unassembled WGS sequence"/>
</dbReference>
<accession>F0U4H2</accession>
<name>F0U4H2_AJEC8</name>
<protein>
    <submittedName>
        <fullName evidence="2">Uncharacterized protein</fullName>
    </submittedName>
</protein>
<evidence type="ECO:0000256" key="1">
    <source>
        <dbReference type="SAM" id="MobiDB-lite"/>
    </source>
</evidence>
<feature type="region of interest" description="Disordered" evidence="1">
    <location>
        <begin position="69"/>
        <end position="90"/>
    </location>
</feature>
<evidence type="ECO:0000313" key="2">
    <source>
        <dbReference type="EMBL" id="EGC41129.1"/>
    </source>
</evidence>
<dbReference type="AlphaFoldDB" id="F0U4H2"/>
<sequence length="267" mass="30554">MYSRATSHPQVSSYSLDVQDNKAYPTIYRRHGGGRKPGNGDTADRTYSMEEAGWDKIDLDETTRRLTPKRAGTMSETSRESAVDAGPTFEGFPKHPKRVILRLRVNEFDGRNPTEFDRAIMEYLASAGRPVDELTQKIHHSHIEPLQPPEMKQRSFHIVLDIEKDMLSDPDLERVEHEVHRVHRAKNGELSSMTSWRQATFELIPDFCSQLALYCSFDIRHMELRDSVTMKESFRNRVNPDFPIFGLGLGNQFFAPSNNPPFVEGSS</sequence>
<dbReference type="HOGENOM" id="CLU_1041938_0_0_1"/>
<proteinExistence type="predicted"/>
<dbReference type="OrthoDB" id="4181419at2759"/>
<dbReference type="EMBL" id="DS990636">
    <property type="protein sequence ID" value="EGC41129.1"/>
    <property type="molecule type" value="Genomic_DNA"/>
</dbReference>
<dbReference type="OMA" id="FDIRHME"/>
<gene>
    <name evidence="2" type="ORF">HCEG_00491</name>
</gene>